<dbReference type="OrthoDB" id="6156203at2759"/>
<comment type="caution">
    <text evidence="7">Lacks conserved residue(s) required for the propagation of feature annotation.</text>
</comment>
<keyword evidence="8" id="KW-0732">Signal</keyword>
<accession>A0A8B8C486</accession>
<evidence type="ECO:0000259" key="9">
    <source>
        <dbReference type="PROSITE" id="PS50923"/>
    </source>
</evidence>
<keyword evidence="10" id="KW-1185">Reference proteome</keyword>
<evidence type="ECO:0000256" key="3">
    <source>
        <dbReference type="ARBA" id="ARBA00022692"/>
    </source>
</evidence>
<dbReference type="InterPro" id="IPR009311">
    <property type="entry name" value="IFI6/IFI27-like"/>
</dbReference>
<dbReference type="Gene3D" id="2.10.70.10">
    <property type="entry name" value="Complement Module, domain 1"/>
    <property type="match status" value="1"/>
</dbReference>
<evidence type="ECO:0000313" key="10">
    <source>
        <dbReference type="Proteomes" id="UP000694844"/>
    </source>
</evidence>
<evidence type="ECO:0000256" key="4">
    <source>
        <dbReference type="ARBA" id="ARBA00022989"/>
    </source>
</evidence>
<dbReference type="InterPro" id="IPR038213">
    <property type="entry name" value="IFI6/IFI27-like_sf"/>
</dbReference>
<sequence length="171" mass="17807">MELSIGRRYVLFVCLFVMMFPAVKSFCPRKSAHGRWFEDGDRCILRCESGFEPSGCHVIRYIRGEWNHEIPHCQKEPIVSGRTLAAVGAGAAAVVAAPVVLAGAGFTAAGVAAGSLAAMLQTPFTAAGSWFALSQSAGVIGTAVTTKGAVGALTGAITYATSSLFSNCESE</sequence>
<feature type="signal peptide" evidence="8">
    <location>
        <begin position="1"/>
        <end position="25"/>
    </location>
</feature>
<evidence type="ECO:0000256" key="2">
    <source>
        <dbReference type="ARBA" id="ARBA00007262"/>
    </source>
</evidence>
<dbReference type="AlphaFoldDB" id="A0A8B8C486"/>
<evidence type="ECO:0000256" key="5">
    <source>
        <dbReference type="ARBA" id="ARBA00023136"/>
    </source>
</evidence>
<organism evidence="10 11">
    <name type="scientific">Crassostrea virginica</name>
    <name type="common">Eastern oyster</name>
    <dbReference type="NCBI Taxonomy" id="6565"/>
    <lineage>
        <taxon>Eukaryota</taxon>
        <taxon>Metazoa</taxon>
        <taxon>Spiralia</taxon>
        <taxon>Lophotrochozoa</taxon>
        <taxon>Mollusca</taxon>
        <taxon>Bivalvia</taxon>
        <taxon>Autobranchia</taxon>
        <taxon>Pteriomorphia</taxon>
        <taxon>Ostreida</taxon>
        <taxon>Ostreoidea</taxon>
        <taxon>Ostreidae</taxon>
        <taxon>Crassostrea</taxon>
    </lineage>
</organism>
<dbReference type="InterPro" id="IPR000436">
    <property type="entry name" value="Sushi_SCR_CCP_dom"/>
</dbReference>
<name>A0A8B8C486_CRAVI</name>
<dbReference type="Gene3D" id="6.10.110.10">
    <property type="match status" value="1"/>
</dbReference>
<dbReference type="PANTHER" id="PTHR16932">
    <property type="entry name" value="INTERFERON ALPHA-INDUCIBLE PROTEIN 27"/>
    <property type="match status" value="1"/>
</dbReference>
<reference evidence="11" key="1">
    <citation type="submission" date="2025-08" db="UniProtKB">
        <authorList>
            <consortium name="RefSeq"/>
        </authorList>
    </citation>
    <scope>IDENTIFICATION</scope>
    <source>
        <tissue evidence="11">Whole sample</tissue>
    </source>
</reference>
<dbReference type="Proteomes" id="UP000694844">
    <property type="component" value="Chromosome 9"/>
</dbReference>
<dbReference type="RefSeq" id="XP_022309751.1">
    <property type="nucleotide sequence ID" value="XM_022454043.1"/>
</dbReference>
<evidence type="ECO:0000256" key="7">
    <source>
        <dbReference type="PROSITE-ProRule" id="PRU00302"/>
    </source>
</evidence>
<keyword evidence="3" id="KW-0812">Transmembrane</keyword>
<evidence type="ECO:0000256" key="8">
    <source>
        <dbReference type="SAM" id="SignalP"/>
    </source>
</evidence>
<keyword evidence="5" id="KW-0472">Membrane</keyword>
<feature type="domain" description="Sushi" evidence="9">
    <location>
        <begin position="25"/>
        <end position="75"/>
    </location>
</feature>
<keyword evidence="6" id="KW-1015">Disulfide bond</keyword>
<dbReference type="KEGG" id="cvn:111115346"/>
<feature type="chain" id="PRO_5034357507" evidence="8">
    <location>
        <begin position="26"/>
        <end position="171"/>
    </location>
</feature>
<dbReference type="SUPFAM" id="SSF57535">
    <property type="entry name" value="Complement control module/SCR domain"/>
    <property type="match status" value="1"/>
</dbReference>
<comment type="subcellular location">
    <subcellularLocation>
        <location evidence="1">Membrane</location>
        <topology evidence="1">Multi-pass membrane protein</topology>
    </subcellularLocation>
</comment>
<dbReference type="CDD" id="cd00033">
    <property type="entry name" value="CCP"/>
    <property type="match status" value="1"/>
</dbReference>
<keyword evidence="4" id="KW-1133">Transmembrane helix</keyword>
<keyword evidence="7" id="KW-0768">Sushi</keyword>
<protein>
    <submittedName>
        <fullName evidence="11">Interferon alpha-inducible protein 27-like protein 2B</fullName>
    </submittedName>
</protein>
<dbReference type="InterPro" id="IPR035976">
    <property type="entry name" value="Sushi/SCR/CCP_sf"/>
</dbReference>
<dbReference type="GO" id="GO:0016020">
    <property type="term" value="C:membrane"/>
    <property type="evidence" value="ECO:0007669"/>
    <property type="project" value="UniProtKB-SubCell"/>
</dbReference>
<dbReference type="Pfam" id="PF06140">
    <property type="entry name" value="Ifi-6-16"/>
    <property type="match status" value="1"/>
</dbReference>
<dbReference type="GeneID" id="111115346"/>
<evidence type="ECO:0000256" key="1">
    <source>
        <dbReference type="ARBA" id="ARBA00004141"/>
    </source>
</evidence>
<gene>
    <name evidence="11" type="primary">LOC111115346</name>
</gene>
<evidence type="ECO:0000313" key="11">
    <source>
        <dbReference type="RefSeq" id="XP_022309751.1"/>
    </source>
</evidence>
<comment type="similarity">
    <text evidence="2">Belongs to the IFI6/IFI27 family.</text>
</comment>
<dbReference type="PROSITE" id="PS50923">
    <property type="entry name" value="SUSHI"/>
    <property type="match status" value="1"/>
</dbReference>
<dbReference type="PANTHER" id="PTHR16932:SF18">
    <property type="entry name" value="INTERFERON, ALPHA-INDUCIBLE PROTEIN 27-LIKE 2"/>
    <property type="match status" value="1"/>
</dbReference>
<proteinExistence type="inferred from homology"/>
<evidence type="ECO:0000256" key="6">
    <source>
        <dbReference type="ARBA" id="ARBA00023157"/>
    </source>
</evidence>